<sequence>MSTKKKKQTIGVIKPLELMKRSPNKMNTSMAVVRQGTGVHQDKTKYNRKRMKQGGFDDGYPCVSHWAV</sequence>
<dbReference type="RefSeq" id="WP_208925284.1">
    <property type="nucleotide sequence ID" value="NZ_LK996017.1"/>
</dbReference>
<name>A0A098AWX5_DESHA</name>
<accession>A0A098AWX5</accession>
<dbReference type="PATRIC" id="fig|49338.4.peg.788"/>
<organism evidence="1">
    <name type="scientific">Desulfitobacterium hafniense</name>
    <name type="common">Desulfitobacterium frappieri</name>
    <dbReference type="NCBI Taxonomy" id="49338"/>
    <lineage>
        <taxon>Bacteria</taxon>
        <taxon>Bacillati</taxon>
        <taxon>Bacillota</taxon>
        <taxon>Clostridia</taxon>
        <taxon>Eubacteriales</taxon>
        <taxon>Desulfitobacteriaceae</taxon>
        <taxon>Desulfitobacterium</taxon>
    </lineage>
</organism>
<proteinExistence type="predicted"/>
<evidence type="ECO:0000313" key="1">
    <source>
        <dbReference type="EMBL" id="CDX00622.1"/>
    </source>
</evidence>
<dbReference type="EMBL" id="LK996017">
    <property type="protein sequence ID" value="CDX00622.1"/>
    <property type="molecule type" value="Genomic_DNA"/>
</dbReference>
<gene>
    <name evidence="1" type="ORF">DPCES_0735</name>
</gene>
<dbReference type="AlphaFoldDB" id="A0A098AWX5"/>
<reference evidence="1" key="1">
    <citation type="submission" date="2014-07" db="EMBL/GenBank/DDBJ databases">
        <authorList>
            <person name="Hornung V.Bastian."/>
        </authorList>
    </citation>
    <scope>NUCLEOTIDE SEQUENCE</scope>
    <source>
        <strain evidence="1">PCE-S</strain>
    </source>
</reference>
<protein>
    <submittedName>
        <fullName evidence="1">Uncharacterized protein</fullName>
    </submittedName>
</protein>